<dbReference type="PANTHER" id="PTHR30246">
    <property type="entry name" value="2-KETO-3-DEOXY-6-PHOSPHOGLUCONATE ALDOLASE"/>
    <property type="match status" value="1"/>
</dbReference>
<gene>
    <name evidence="6" type="ORF">KC729_07315</name>
</gene>
<dbReference type="Proteomes" id="UP000697710">
    <property type="component" value="Unassembled WGS sequence"/>
</dbReference>
<dbReference type="SUPFAM" id="SSF51569">
    <property type="entry name" value="Aldolase"/>
    <property type="match status" value="1"/>
</dbReference>
<accession>A0A956M072</accession>
<evidence type="ECO:0000313" key="6">
    <source>
        <dbReference type="EMBL" id="MCA9727475.1"/>
    </source>
</evidence>
<evidence type="ECO:0000256" key="2">
    <source>
        <dbReference type="ARBA" id="ARBA00006906"/>
    </source>
</evidence>
<evidence type="ECO:0000256" key="3">
    <source>
        <dbReference type="ARBA" id="ARBA00011233"/>
    </source>
</evidence>
<evidence type="ECO:0000313" key="7">
    <source>
        <dbReference type="Proteomes" id="UP000697710"/>
    </source>
</evidence>
<dbReference type="AlphaFoldDB" id="A0A956M072"/>
<protein>
    <submittedName>
        <fullName evidence="6">Bifunctional 4-hydroxy-2-oxoglutarate aldolase/2-dehydro-3-deoxy-phosphogluconate aldolase</fullName>
    </submittedName>
</protein>
<evidence type="ECO:0000256" key="1">
    <source>
        <dbReference type="ARBA" id="ARBA00004761"/>
    </source>
</evidence>
<comment type="subunit">
    <text evidence="3">Homotrimer.</text>
</comment>
<keyword evidence="4" id="KW-0456">Lyase</keyword>
<dbReference type="Pfam" id="PF01081">
    <property type="entry name" value="Aldolase"/>
    <property type="match status" value="1"/>
</dbReference>
<reference evidence="6" key="1">
    <citation type="submission" date="2020-04" db="EMBL/GenBank/DDBJ databases">
        <authorList>
            <person name="Zhang T."/>
        </authorList>
    </citation>
    <scope>NUCLEOTIDE SEQUENCE</scope>
    <source>
        <strain evidence="6">HKST-UBA01</strain>
    </source>
</reference>
<dbReference type="EMBL" id="JAGQHR010000173">
    <property type="protein sequence ID" value="MCA9727475.1"/>
    <property type="molecule type" value="Genomic_DNA"/>
</dbReference>
<dbReference type="PANTHER" id="PTHR30246:SF1">
    <property type="entry name" value="2-DEHYDRO-3-DEOXY-6-PHOSPHOGALACTONATE ALDOLASE-RELATED"/>
    <property type="match status" value="1"/>
</dbReference>
<dbReference type="Gene3D" id="3.20.20.70">
    <property type="entry name" value="Aldolase class I"/>
    <property type="match status" value="1"/>
</dbReference>
<dbReference type="CDD" id="cd00452">
    <property type="entry name" value="KDPG_aldolase"/>
    <property type="match status" value="1"/>
</dbReference>
<proteinExistence type="inferred from homology"/>
<dbReference type="InterPro" id="IPR000887">
    <property type="entry name" value="Aldlse_KDPG_KHG"/>
</dbReference>
<name>A0A956M072_UNCEI</name>
<comment type="similarity">
    <text evidence="2">Belongs to the KHG/KDPG aldolase family.</text>
</comment>
<keyword evidence="5" id="KW-0119">Carbohydrate metabolism</keyword>
<evidence type="ECO:0000256" key="4">
    <source>
        <dbReference type="ARBA" id="ARBA00023239"/>
    </source>
</evidence>
<dbReference type="InterPro" id="IPR013785">
    <property type="entry name" value="Aldolase_TIM"/>
</dbReference>
<evidence type="ECO:0000256" key="5">
    <source>
        <dbReference type="ARBA" id="ARBA00023277"/>
    </source>
</evidence>
<comment type="caution">
    <text evidence="6">The sequence shown here is derived from an EMBL/GenBank/DDBJ whole genome shotgun (WGS) entry which is preliminary data.</text>
</comment>
<sequence>MAGDMDKQGIVDEIGLRRVSAIIRTNDADLARKAMQAAVQGGFRMVEFTLTTPKALDLIEEFARDRDLLVGAGTVLSSQDARQAVSAGARFLVSPVTDEEMIEAADELGVASIPGTFTPTEMVIAERLGADLVKIFPAPADLVRFVTQIRGPLPHLKLFPTAGIDSDNFIPVLQAGAYGAGFVSSLFVPSDLAKRDFDAIEARAVAIHNRLHGASQ</sequence>
<dbReference type="GO" id="GO:0016829">
    <property type="term" value="F:lyase activity"/>
    <property type="evidence" value="ECO:0007669"/>
    <property type="project" value="UniProtKB-KW"/>
</dbReference>
<reference evidence="6" key="2">
    <citation type="journal article" date="2021" name="Microbiome">
        <title>Successional dynamics and alternative stable states in a saline activated sludge microbial community over 9 years.</title>
        <authorList>
            <person name="Wang Y."/>
            <person name="Ye J."/>
            <person name="Ju F."/>
            <person name="Liu L."/>
            <person name="Boyd J.A."/>
            <person name="Deng Y."/>
            <person name="Parks D.H."/>
            <person name="Jiang X."/>
            <person name="Yin X."/>
            <person name="Woodcroft B.J."/>
            <person name="Tyson G.W."/>
            <person name="Hugenholtz P."/>
            <person name="Polz M.F."/>
            <person name="Zhang T."/>
        </authorList>
    </citation>
    <scope>NUCLEOTIDE SEQUENCE</scope>
    <source>
        <strain evidence="6">HKST-UBA01</strain>
    </source>
</reference>
<comment type="pathway">
    <text evidence="1">Carbohydrate acid metabolism.</text>
</comment>
<organism evidence="6 7">
    <name type="scientific">Eiseniibacteriota bacterium</name>
    <dbReference type="NCBI Taxonomy" id="2212470"/>
    <lineage>
        <taxon>Bacteria</taxon>
        <taxon>Candidatus Eiseniibacteriota</taxon>
    </lineage>
</organism>